<dbReference type="GeneID" id="83208645"/>
<name>A0AAD7Y3D9_9FUNG</name>
<accession>A0AAD7Y3D9</accession>
<comment type="caution">
    <text evidence="1">The sequence shown here is derived from an EMBL/GenBank/DDBJ whole genome shotgun (WGS) entry which is preliminary data.</text>
</comment>
<dbReference type="EMBL" id="JARTCD010000003">
    <property type="protein sequence ID" value="KAJ8663050.1"/>
    <property type="molecule type" value="Genomic_DNA"/>
</dbReference>
<sequence>MRVPKTSLHCLFWVNMLDDGTSGSNKIRISKQECCMVGSMKQHLPDGMDIRFSFEAKMLLRSTTSGRASFGDTIIIKAARQGRHCTILSCGALHVVPGDSATHVAASGI</sequence>
<gene>
    <name evidence="1" type="ORF">O0I10_001227</name>
</gene>
<protein>
    <submittedName>
        <fullName evidence="1">Uncharacterized protein</fullName>
    </submittedName>
</protein>
<proteinExistence type="predicted"/>
<evidence type="ECO:0000313" key="1">
    <source>
        <dbReference type="EMBL" id="KAJ8663050.1"/>
    </source>
</evidence>
<dbReference type="Proteomes" id="UP001234581">
    <property type="component" value="Unassembled WGS sequence"/>
</dbReference>
<evidence type="ECO:0000313" key="2">
    <source>
        <dbReference type="Proteomes" id="UP001234581"/>
    </source>
</evidence>
<dbReference type="RefSeq" id="XP_058347962.1">
    <property type="nucleotide sequence ID" value="XM_058481324.1"/>
</dbReference>
<keyword evidence="2" id="KW-1185">Reference proteome</keyword>
<dbReference type="AlphaFoldDB" id="A0AAD7Y3D9"/>
<reference evidence="1 2" key="1">
    <citation type="submission" date="2023-03" db="EMBL/GenBank/DDBJ databases">
        <title>Genome sequence of Lichtheimia ornata CBS 291.66.</title>
        <authorList>
            <person name="Mohabir J.T."/>
            <person name="Shea T.P."/>
            <person name="Kurbessoian T."/>
            <person name="Berby B."/>
            <person name="Fontaine J."/>
            <person name="Livny J."/>
            <person name="Gnirke A."/>
            <person name="Stajich J.E."/>
            <person name="Cuomo C.A."/>
        </authorList>
    </citation>
    <scope>NUCLEOTIDE SEQUENCE [LARGE SCALE GENOMIC DNA]</scope>
    <source>
        <strain evidence="1">CBS 291.66</strain>
    </source>
</reference>
<organism evidence="1 2">
    <name type="scientific">Lichtheimia ornata</name>
    <dbReference type="NCBI Taxonomy" id="688661"/>
    <lineage>
        <taxon>Eukaryota</taxon>
        <taxon>Fungi</taxon>
        <taxon>Fungi incertae sedis</taxon>
        <taxon>Mucoromycota</taxon>
        <taxon>Mucoromycotina</taxon>
        <taxon>Mucoromycetes</taxon>
        <taxon>Mucorales</taxon>
        <taxon>Lichtheimiaceae</taxon>
        <taxon>Lichtheimia</taxon>
    </lineage>
</organism>